<dbReference type="NCBIfam" id="TIGR02167">
    <property type="entry name" value="Liste_lipo_26"/>
    <property type="match status" value="2"/>
</dbReference>
<dbReference type="PANTHER" id="PTHR23159">
    <property type="entry name" value="CENTROSOMAL PROTEIN 2"/>
    <property type="match status" value="1"/>
</dbReference>
<keyword evidence="1" id="KW-0175">Coiled coil</keyword>
<evidence type="ECO:0008006" key="5">
    <source>
        <dbReference type="Google" id="ProtNLM"/>
    </source>
</evidence>
<dbReference type="Proteomes" id="UP000015348">
    <property type="component" value="Unassembled WGS sequence"/>
</dbReference>
<comment type="caution">
    <text evidence="3">The sequence shown here is derived from an EMBL/GenBank/DDBJ whole genome shotgun (WGS) entry which is preliminary data.</text>
</comment>
<dbReference type="PANTHER" id="PTHR23159:SF31">
    <property type="entry name" value="CENTROSOME-ASSOCIATED PROTEIN CEP250 ISOFORM X1"/>
    <property type="match status" value="1"/>
</dbReference>
<dbReference type="InterPro" id="IPR011889">
    <property type="entry name" value="Liste_lipo_26"/>
</dbReference>
<dbReference type="RefSeq" id="WP_004426714.1">
    <property type="nucleotide sequence ID" value="NZ_AORK01000004.1"/>
</dbReference>
<feature type="coiled-coil region" evidence="1">
    <location>
        <begin position="27"/>
        <end position="85"/>
    </location>
</feature>
<feature type="coiled-coil region" evidence="1">
    <location>
        <begin position="115"/>
        <end position="385"/>
    </location>
</feature>
<dbReference type="Gene3D" id="1.20.5.340">
    <property type="match status" value="1"/>
</dbReference>
<gene>
    <name evidence="3" type="ORF">MYEA_0330</name>
</gene>
<evidence type="ECO:0000256" key="1">
    <source>
        <dbReference type="SAM" id="Coils"/>
    </source>
</evidence>
<feature type="signal peptide" evidence="2">
    <location>
        <begin position="1"/>
        <end position="17"/>
    </location>
</feature>
<organism evidence="3 4">
    <name type="scientific">Mycoplasma yeatsii 13926</name>
    <dbReference type="NCBI Taxonomy" id="1188240"/>
    <lineage>
        <taxon>Bacteria</taxon>
        <taxon>Bacillati</taxon>
        <taxon>Mycoplasmatota</taxon>
        <taxon>Mollicutes</taxon>
        <taxon>Mycoplasmataceae</taxon>
        <taxon>Mycoplasma</taxon>
    </lineage>
</organism>
<keyword evidence="2" id="KW-0732">Signal</keyword>
<dbReference type="AlphaFoldDB" id="S6G3U8"/>
<dbReference type="SUPFAM" id="SSF57997">
    <property type="entry name" value="Tropomyosin"/>
    <property type="match status" value="1"/>
</dbReference>
<name>S6G3U8_9MOLU</name>
<sequence>MKKLLCILTSIMGTSLAVLPTACETINTQKDDSKTNVEEQIKQLKEEQERHLKQINQLTSDKARLEKQLQTKEQEINDYQEMIQKNGELTKLLGDEIAKIEKQYDKEVIENQQVVEKITKALEEYVKLIEKYQTSSMVFLQLHRNTIAELNQRIQSKDLKITDLTRLNQQLTNDKSSLESELNSVRSQNAQNITALREANQKVSRFEGEISTLRSDISQLEQDKRSLQTQLNNATQESARTKQNLEQQITQITQEKQQLNQQLQQKETEFQREKQRLERELGSKTTEIQRINTELSRLSTRAGQLETQNRELNRKWEALNTQFTSTKQQLGTVTRERDAARQELSTANSNLASVRTTLEQEQRKVEALQTELDNIKGNISSEQQKVQRVWDETIKNTAWENETYSNLFNRFNKELNKRDDIEFKYKLADISKAGQKVKSADKQLTIKNNFTEIKLDLGKVYALKQDKQEQGNELKAFGYDEKGKMTAVSENINKVPEYLPWFITDLTGIFIKNTSNQIKGLEKWNTENVTNMTGMFSETPNFNQSLNHFNTSNVTDMNRMFDSASKFNGDISNWDTSKVKNMEGMFAEAVAFNKEISTKEVEIKDNKYIAWNVSNVINMSDMFAGATAFNKSISSWDTIRVNTMDGMFERAKSFDQNISNWNVNNVTTNERFTSNAHEKLDHTRVPDKFAIKVITIELAELFRDKFENKITSNKTYNDILEDFKKENKLSGVFLRKIPGVDPQSKPKSNIDILIEVTYKSNTFQVGVNVGKIK</sequence>
<dbReference type="OrthoDB" id="393950at2"/>
<dbReference type="EMBL" id="AORK01000004">
    <property type="protein sequence ID" value="EOA07561.1"/>
    <property type="molecule type" value="Genomic_DNA"/>
</dbReference>
<proteinExistence type="predicted"/>
<dbReference type="Gene3D" id="1.20.5.1160">
    <property type="entry name" value="Vasodilator-stimulated phosphoprotein"/>
    <property type="match status" value="1"/>
</dbReference>
<evidence type="ECO:0000313" key="4">
    <source>
        <dbReference type="Proteomes" id="UP000015348"/>
    </source>
</evidence>
<accession>S6G3U8</accession>
<evidence type="ECO:0000256" key="2">
    <source>
        <dbReference type="SAM" id="SignalP"/>
    </source>
</evidence>
<dbReference type="InterPro" id="IPR005046">
    <property type="entry name" value="DUF285"/>
</dbReference>
<dbReference type="eggNOG" id="COG3291">
    <property type="taxonomic scope" value="Bacteria"/>
</dbReference>
<reference evidence="3 4" key="1">
    <citation type="journal article" date="2013" name="Genome Announc.">
        <title>Draft Genome Sequences of Mycoplasma auris and Mycoplasma yeatsii, Two Species of the Ear Canal of Caprinae.</title>
        <authorList>
            <person name="Dordet-Frisoni E."/>
            <person name="Baranowski E."/>
            <person name="Barre A."/>
            <person name="Blanchard A."/>
            <person name="Breton M."/>
            <person name="Couture C."/>
            <person name="Dupuy V."/>
            <person name="Gaurivaud P."/>
            <person name="Jacob D."/>
            <person name="Lemaitre C."/>
            <person name="Manso-Silvan L."/>
            <person name="Nikolski M."/>
            <person name="Nouvel L.X."/>
            <person name="Poumarat F."/>
            <person name="Sirand-Pugnet P."/>
            <person name="Thebault P."/>
            <person name="Theil S."/>
            <person name="Thiaucourt F."/>
            <person name="Citti C."/>
            <person name="Tardy F."/>
        </authorList>
    </citation>
    <scope>NUCLEOTIDE SEQUENCE [LARGE SCALE GENOMIC DNA]</scope>
    <source>
        <strain evidence="3 4">13926</strain>
    </source>
</reference>
<feature type="chain" id="PRO_5004549271" description="Lipoprotein" evidence="2">
    <location>
        <begin position="18"/>
        <end position="773"/>
    </location>
</feature>
<evidence type="ECO:0000313" key="3">
    <source>
        <dbReference type="EMBL" id="EOA07561.1"/>
    </source>
</evidence>
<dbReference type="PATRIC" id="fig|1188240.3.peg.34"/>
<dbReference type="Pfam" id="PF03382">
    <property type="entry name" value="DUF285"/>
    <property type="match status" value="2"/>
</dbReference>
<protein>
    <recommendedName>
        <fullName evidence="5">Lipoprotein</fullName>
    </recommendedName>
</protein>